<organism evidence="3 4">
    <name type="scientific">Cuscuta europaea</name>
    <name type="common">European dodder</name>
    <dbReference type="NCBI Taxonomy" id="41803"/>
    <lineage>
        <taxon>Eukaryota</taxon>
        <taxon>Viridiplantae</taxon>
        <taxon>Streptophyta</taxon>
        <taxon>Embryophyta</taxon>
        <taxon>Tracheophyta</taxon>
        <taxon>Spermatophyta</taxon>
        <taxon>Magnoliopsida</taxon>
        <taxon>eudicotyledons</taxon>
        <taxon>Gunneridae</taxon>
        <taxon>Pentapetalae</taxon>
        <taxon>asterids</taxon>
        <taxon>lamiids</taxon>
        <taxon>Solanales</taxon>
        <taxon>Convolvulaceae</taxon>
        <taxon>Cuscuteae</taxon>
        <taxon>Cuscuta</taxon>
        <taxon>Cuscuta subgen. Cuscuta</taxon>
    </lineage>
</organism>
<feature type="region of interest" description="Disordered" evidence="1">
    <location>
        <begin position="353"/>
        <end position="379"/>
    </location>
</feature>
<reference evidence="3" key="1">
    <citation type="submission" date="2022-07" db="EMBL/GenBank/DDBJ databases">
        <authorList>
            <person name="Macas J."/>
            <person name="Novak P."/>
            <person name="Neumann P."/>
        </authorList>
    </citation>
    <scope>NUCLEOTIDE SEQUENCE</scope>
</reference>
<accession>A0A9P1ED40</accession>
<dbReference type="InterPro" id="IPR004158">
    <property type="entry name" value="DUF247_pln"/>
</dbReference>
<proteinExistence type="predicted"/>
<feature type="transmembrane region" description="Helical" evidence="2">
    <location>
        <begin position="538"/>
        <end position="563"/>
    </location>
</feature>
<gene>
    <name evidence="3" type="ORF">CEURO_LOCUS13452</name>
</gene>
<protein>
    <submittedName>
        <fullName evidence="3">Uncharacterized protein</fullName>
    </submittedName>
</protein>
<evidence type="ECO:0000256" key="2">
    <source>
        <dbReference type="SAM" id="Phobius"/>
    </source>
</evidence>
<sequence length="566" mass="64046">MFAFHPDVSSHSGSTFDERRWVIHLRQSLNEEIEEDAEVPISIFSVPKTLMAADPDSYVPQEVAIGPYHCRRPELYEMERYKLAAAKRFQKSLQSFKFGHLVEQVAKYENKIRAHYHKFLNCNGETLGWMMAVDASFLLEVLQAYAAAPDDGRKTELMKIRVSSIKSHLADISSVRISTTLDNAILRDMVKLENQIPLFVLRKILELHLSSSESAHDVLTSMLIGFCKEVSPLKLQVDFPNVTTEIGAAAHLLDVLYRLLITMPRKCEAIIEENAAGGEDEAMRQINDGGGKKVLLVDGARKMIEKMLKCRLGRFIKGILFLMPWKVMTLFVPGLKLVLQPIETSYLRRFPPAGEDKEAGTLEREKKGSRNADNNNPPLAEEIAIPSVSELHKAGVTFLPMKEEGIADIYFDDKKVVLYLPCICVDLNTAVFLRNLVAYEAGMASGPVVLTRYTELMNGIVDTDDDVRILRERGVILNRLKSDEEVTKLWNGMSRSVRLTKVPFLDKAIEDVNKYYHASWKVKMGNIMKRYVFGSWRFLTLLAAIALLILMSLQAFCSIFRLIRVG</sequence>
<dbReference type="Proteomes" id="UP001152484">
    <property type="component" value="Unassembled WGS sequence"/>
</dbReference>
<dbReference type="AlphaFoldDB" id="A0A9P1ED40"/>
<keyword evidence="2" id="KW-0472">Membrane</keyword>
<name>A0A9P1ED40_CUSEU</name>
<dbReference type="Pfam" id="PF03140">
    <property type="entry name" value="DUF247"/>
    <property type="match status" value="1"/>
</dbReference>
<evidence type="ECO:0000313" key="4">
    <source>
        <dbReference type="Proteomes" id="UP001152484"/>
    </source>
</evidence>
<feature type="compositionally biased region" description="Basic and acidic residues" evidence="1">
    <location>
        <begin position="354"/>
        <end position="370"/>
    </location>
</feature>
<keyword evidence="2" id="KW-1133">Transmembrane helix</keyword>
<dbReference type="EMBL" id="CAMAPE010000035">
    <property type="protein sequence ID" value="CAH9096557.1"/>
    <property type="molecule type" value="Genomic_DNA"/>
</dbReference>
<evidence type="ECO:0000256" key="1">
    <source>
        <dbReference type="SAM" id="MobiDB-lite"/>
    </source>
</evidence>
<dbReference type="PANTHER" id="PTHR31170:SF25">
    <property type="entry name" value="BNAA09G04570D PROTEIN"/>
    <property type="match status" value="1"/>
</dbReference>
<keyword evidence="4" id="KW-1185">Reference proteome</keyword>
<evidence type="ECO:0000313" key="3">
    <source>
        <dbReference type="EMBL" id="CAH9096557.1"/>
    </source>
</evidence>
<dbReference type="PANTHER" id="PTHR31170">
    <property type="entry name" value="BNAC04G53230D PROTEIN"/>
    <property type="match status" value="1"/>
</dbReference>
<dbReference type="OrthoDB" id="2356035at2759"/>
<keyword evidence="2" id="KW-0812">Transmembrane</keyword>
<comment type="caution">
    <text evidence="3">The sequence shown here is derived from an EMBL/GenBank/DDBJ whole genome shotgun (WGS) entry which is preliminary data.</text>
</comment>